<dbReference type="Pfam" id="PF00534">
    <property type="entry name" value="Glycos_transf_1"/>
    <property type="match status" value="1"/>
</dbReference>
<sequence>MHKKIRFFYPWATLGGVERVLINRARVLLDKSTEYKICFHFLHDSGGLKAFKGTLARYGLDVQVDFGFEIDNDYDVNFIIDCPDVLDLFESKGWAYFIECHTAYLENQSYLAKKRSFCLGVVAPGKDFGEEIRVRYQIPEEHIHIFENFVPWDLEEDHSSWQCLPGWSRTPLCFLGRMDKLKNPGFYLDLLADLEVRYPGKFMGVMCGPRSPEVDIRKEIAQRKMLGRVLVLPSIPFYSVSPFFHALKGSGGIFVSPSRGESFGLSAAEAICAGLPVLLSKIDAHKKLVKDFGRDFIYESQGDALVKIGKIMADYEGFSAKSLVLRDNFQSSLFVSNFTKLLRNQ</sequence>
<protein>
    <submittedName>
        <fullName evidence="2">Glycosyltransferase family 4 protein</fullName>
    </submittedName>
</protein>
<accession>A0ABT3VL32</accession>
<dbReference type="InterPro" id="IPR001296">
    <property type="entry name" value="Glyco_trans_1"/>
</dbReference>
<feature type="domain" description="Glycosyl transferase family 1" evidence="1">
    <location>
        <begin position="172"/>
        <end position="301"/>
    </location>
</feature>
<dbReference type="Gene3D" id="3.40.50.2000">
    <property type="entry name" value="Glycogen Phosphorylase B"/>
    <property type="match status" value="1"/>
</dbReference>
<reference evidence="2 3" key="1">
    <citation type="submission" date="2022-11" db="EMBL/GenBank/DDBJ databases">
        <title>Biodiversity and phylogenetic relationships of bacteria.</title>
        <authorList>
            <person name="Machado R.A.R."/>
            <person name="Bhat A."/>
            <person name="Loulou A."/>
            <person name="Kallel S."/>
        </authorList>
    </citation>
    <scope>NUCLEOTIDE SEQUENCE [LARGE SCALE GENOMIC DNA]</scope>
    <source>
        <strain evidence="2 3">DSM 13975</strain>
    </source>
</reference>
<proteinExistence type="predicted"/>
<evidence type="ECO:0000313" key="3">
    <source>
        <dbReference type="Proteomes" id="UP001209916"/>
    </source>
</evidence>
<gene>
    <name evidence="2" type="ORF">OSH09_08500</name>
</gene>
<keyword evidence="3" id="KW-1185">Reference proteome</keyword>
<name>A0ABT3VL32_9BURK</name>
<dbReference type="EMBL" id="JAPKNA010000002">
    <property type="protein sequence ID" value="MCX5464222.1"/>
    <property type="molecule type" value="Genomic_DNA"/>
</dbReference>
<dbReference type="CDD" id="cd03801">
    <property type="entry name" value="GT4_PimA-like"/>
    <property type="match status" value="1"/>
</dbReference>
<evidence type="ECO:0000259" key="1">
    <source>
        <dbReference type="Pfam" id="PF00534"/>
    </source>
</evidence>
<dbReference type="Proteomes" id="UP001209916">
    <property type="component" value="Unassembled WGS sequence"/>
</dbReference>
<comment type="caution">
    <text evidence="2">The sequence shown here is derived from an EMBL/GenBank/DDBJ whole genome shotgun (WGS) entry which is preliminary data.</text>
</comment>
<dbReference type="RefSeq" id="WP_266120735.1">
    <property type="nucleotide sequence ID" value="NZ_JAPKNA010000002.1"/>
</dbReference>
<evidence type="ECO:0000313" key="2">
    <source>
        <dbReference type="EMBL" id="MCX5464222.1"/>
    </source>
</evidence>
<dbReference type="SUPFAM" id="SSF53756">
    <property type="entry name" value="UDP-Glycosyltransferase/glycogen phosphorylase"/>
    <property type="match status" value="1"/>
</dbReference>
<organism evidence="2 3">
    <name type="scientific">Alcaligenes parafaecalis</name>
    <dbReference type="NCBI Taxonomy" id="171260"/>
    <lineage>
        <taxon>Bacteria</taxon>
        <taxon>Pseudomonadati</taxon>
        <taxon>Pseudomonadota</taxon>
        <taxon>Betaproteobacteria</taxon>
        <taxon>Burkholderiales</taxon>
        <taxon>Alcaligenaceae</taxon>
        <taxon>Alcaligenes</taxon>
    </lineage>
</organism>